<dbReference type="Proteomes" id="UP001162164">
    <property type="component" value="Unassembled WGS sequence"/>
</dbReference>
<evidence type="ECO:0000313" key="3">
    <source>
        <dbReference type="Proteomes" id="UP001162164"/>
    </source>
</evidence>
<organism evidence="2 3">
    <name type="scientific">Molorchus minor</name>
    <dbReference type="NCBI Taxonomy" id="1323400"/>
    <lineage>
        <taxon>Eukaryota</taxon>
        <taxon>Metazoa</taxon>
        <taxon>Ecdysozoa</taxon>
        <taxon>Arthropoda</taxon>
        <taxon>Hexapoda</taxon>
        <taxon>Insecta</taxon>
        <taxon>Pterygota</taxon>
        <taxon>Neoptera</taxon>
        <taxon>Endopterygota</taxon>
        <taxon>Coleoptera</taxon>
        <taxon>Polyphaga</taxon>
        <taxon>Cucujiformia</taxon>
        <taxon>Chrysomeloidea</taxon>
        <taxon>Cerambycidae</taxon>
        <taxon>Lamiinae</taxon>
        <taxon>Monochamini</taxon>
        <taxon>Molorchus</taxon>
    </lineage>
</organism>
<feature type="signal peptide" evidence="1">
    <location>
        <begin position="1"/>
        <end position="26"/>
    </location>
</feature>
<sequence>MFLFTSATQNFTLIFVILRSFCELDTYSFIAGGGGDTTKVDKDRIIEDKNQQDGSSSNIYENMSVCFEASNVLASQVGTSSSSQLLENSDSISHTHKSSNTTVANVIQQPITANISQPPITSTIVQPSTDKLEPVSTTKGVAKLVVANHPSVNSCNQVLQKVNSPLITVLNPSGPLTVVKTLCVTSGVSSTPQFTLVNSSPLNVTNAVGKSPTITLLNAPVVVKAITTQSIDKTA</sequence>
<accession>A0ABQ9J6G4</accession>
<feature type="chain" id="PRO_5046812074" evidence="1">
    <location>
        <begin position="27"/>
        <end position="235"/>
    </location>
</feature>
<keyword evidence="3" id="KW-1185">Reference proteome</keyword>
<reference evidence="2" key="1">
    <citation type="journal article" date="2023" name="Insect Mol. Biol.">
        <title>Genome sequencing provides insights into the evolution of gene families encoding plant cell wall-degrading enzymes in longhorned beetles.</title>
        <authorList>
            <person name="Shin N.R."/>
            <person name="Okamura Y."/>
            <person name="Kirsch R."/>
            <person name="Pauchet Y."/>
        </authorList>
    </citation>
    <scope>NUCLEOTIDE SEQUENCE</scope>
    <source>
        <strain evidence="2">MMC_N1</strain>
    </source>
</reference>
<name>A0ABQ9J6G4_9CUCU</name>
<evidence type="ECO:0000313" key="2">
    <source>
        <dbReference type="EMBL" id="KAJ8973337.1"/>
    </source>
</evidence>
<evidence type="ECO:0000256" key="1">
    <source>
        <dbReference type="SAM" id="SignalP"/>
    </source>
</evidence>
<keyword evidence="1" id="KW-0732">Signal</keyword>
<comment type="caution">
    <text evidence="2">The sequence shown here is derived from an EMBL/GenBank/DDBJ whole genome shotgun (WGS) entry which is preliminary data.</text>
</comment>
<proteinExistence type="predicted"/>
<protein>
    <submittedName>
        <fullName evidence="2">Uncharacterized protein</fullName>
    </submittedName>
</protein>
<dbReference type="EMBL" id="JAPWTJ010001192">
    <property type="protein sequence ID" value="KAJ8973337.1"/>
    <property type="molecule type" value="Genomic_DNA"/>
</dbReference>
<gene>
    <name evidence="2" type="ORF">NQ317_004649</name>
</gene>